<keyword evidence="1" id="KW-0808">Transferase</keyword>
<dbReference type="SUPFAM" id="SSF56214">
    <property type="entry name" value="4'-phosphopantetheinyl transferase"/>
    <property type="match status" value="1"/>
</dbReference>
<reference evidence="2" key="1">
    <citation type="submission" date="2017-01" db="EMBL/GenBank/DDBJ databases">
        <authorList>
            <person name="Varghese N."/>
            <person name="Submissions S."/>
        </authorList>
    </citation>
    <scope>NUCLEOTIDE SEQUENCE [LARGE SCALE GENOMIC DNA]</scope>
    <source>
        <strain evidence="2">3bp</strain>
    </source>
</reference>
<accession>A0A1N6WAW6</accession>
<evidence type="ECO:0000313" key="2">
    <source>
        <dbReference type="Proteomes" id="UP000186235"/>
    </source>
</evidence>
<dbReference type="EMBL" id="FTMI01000010">
    <property type="protein sequence ID" value="SIQ87289.1"/>
    <property type="molecule type" value="Genomic_DNA"/>
</dbReference>
<dbReference type="GO" id="GO:0008897">
    <property type="term" value="F:holo-[acyl-carrier-protein] synthase activity"/>
    <property type="evidence" value="ECO:0007669"/>
    <property type="project" value="InterPro"/>
</dbReference>
<evidence type="ECO:0000313" key="1">
    <source>
        <dbReference type="EMBL" id="SIQ87289.1"/>
    </source>
</evidence>
<dbReference type="Gene3D" id="3.90.470.20">
    <property type="entry name" value="4'-phosphopantetheinyl transferase domain"/>
    <property type="match status" value="1"/>
</dbReference>
<name>A0A1N6WAW6_9MICO</name>
<organism evidence="1 2">
    <name type="scientific">Cellulosimicrobium aquatile</name>
    <dbReference type="NCBI Taxonomy" id="1612203"/>
    <lineage>
        <taxon>Bacteria</taxon>
        <taxon>Bacillati</taxon>
        <taxon>Actinomycetota</taxon>
        <taxon>Actinomycetes</taxon>
        <taxon>Micrococcales</taxon>
        <taxon>Promicromonosporaceae</taxon>
        <taxon>Cellulosimicrobium</taxon>
    </lineage>
</organism>
<dbReference type="Proteomes" id="UP000186235">
    <property type="component" value="Unassembled WGS sequence"/>
</dbReference>
<dbReference type="RefSeq" id="WP_076406753.1">
    <property type="nucleotide sequence ID" value="NZ_FTMI01000010.1"/>
</dbReference>
<sequence>MSGALDVEAWYVDTTVPVLGGDTLLGAAERARSRRFAVAADASRYVHAHVAARVILARRAGLAPADVRWEVGPHGKPGPVVGQRWNLSRSGGHALVALAADDVGVDVQVRDPRVDVARVAARYLAPAARTAGAADDWRRLARLEACAKAVGGRLLDVLGLDVTTPGVVRADDGAWRGQEWWVSDVPAPDGAVAACATPGARPHVCRVRAWPGEQRDRPVRVPRPVAAGEGAR</sequence>
<dbReference type="InterPro" id="IPR037143">
    <property type="entry name" value="4-PPantetheinyl_Trfase_dom_sf"/>
</dbReference>
<gene>
    <name evidence="1" type="ORF">SAMN05518682_0018</name>
</gene>
<proteinExistence type="predicted"/>
<keyword evidence="2" id="KW-1185">Reference proteome</keyword>
<dbReference type="GO" id="GO:0000287">
    <property type="term" value="F:magnesium ion binding"/>
    <property type="evidence" value="ECO:0007669"/>
    <property type="project" value="InterPro"/>
</dbReference>
<dbReference type="AlphaFoldDB" id="A0A1N6WAW6"/>
<protein>
    <submittedName>
        <fullName evidence="1">4'-phosphopantetheinyl transferase</fullName>
    </submittedName>
</protein>